<sequence>MAKVQREMITVSASYYNFDEQYEKAMAHLDDESIRVITVNLVSRKETNDSTVEKYLVFYQEVEVDEDEKLTRHGRYDGSSESMIELRELSKLNPDTKISTVLVNQEIVFQGLRLTPASIMEDWGYWVALEQKEHGTLSFVVEEKTLA</sequence>
<dbReference type="AlphaFoldDB" id="A0A0B5AUD4"/>
<dbReference type="KEGG" id="jeo:JMA_43690"/>
<keyword evidence="1" id="KW-0614">Plasmid</keyword>
<evidence type="ECO:0000313" key="1">
    <source>
        <dbReference type="EMBL" id="AJD93686.1"/>
    </source>
</evidence>
<proteinExistence type="predicted"/>
<organism evidence="1 2">
    <name type="scientific">Jeotgalibacillus malaysiensis</name>
    <dbReference type="NCBI Taxonomy" id="1508404"/>
    <lineage>
        <taxon>Bacteria</taxon>
        <taxon>Bacillati</taxon>
        <taxon>Bacillota</taxon>
        <taxon>Bacilli</taxon>
        <taxon>Bacillales</taxon>
        <taxon>Caryophanaceae</taxon>
        <taxon>Jeotgalibacillus</taxon>
    </lineage>
</organism>
<dbReference type="Proteomes" id="UP000031449">
    <property type="component" value="Plasmid unnamed"/>
</dbReference>
<name>A0A0B5AUD4_9BACL</name>
<geneLocation type="plasmid" evidence="2"/>
<gene>
    <name evidence="1" type="ORF">JMA_43690</name>
</gene>
<dbReference type="BioCyc" id="JESP1508404:G14D9-13692-MONOMER"/>
<evidence type="ECO:0000313" key="2">
    <source>
        <dbReference type="Proteomes" id="UP000031449"/>
    </source>
</evidence>
<dbReference type="HOGENOM" id="CLU_1765582_0_0_9"/>
<reference evidence="1 2" key="1">
    <citation type="submission" date="2014-08" db="EMBL/GenBank/DDBJ databases">
        <title>Complete genome of a marine bacteria Jeotgalibacillus malaysiensis.</title>
        <authorList>
            <person name="Yaakop A.S."/>
            <person name="Chan K.-G."/>
            <person name="Goh K.M."/>
        </authorList>
    </citation>
    <scope>NUCLEOTIDE SEQUENCE [LARGE SCALE GENOMIC DNA]</scope>
    <source>
        <strain evidence="1 2">D5</strain>
        <plasmid evidence="2">Plasmid</plasmid>
    </source>
</reference>
<protein>
    <submittedName>
        <fullName evidence="1">Uncharacterized protein</fullName>
    </submittedName>
</protein>
<keyword evidence="2" id="KW-1185">Reference proteome</keyword>
<dbReference type="EMBL" id="CP009417">
    <property type="protein sequence ID" value="AJD93686.1"/>
    <property type="molecule type" value="Genomic_DNA"/>
</dbReference>
<accession>A0A0B5AUD4</accession>